<dbReference type="PANTHER" id="PTHR24028:SF146">
    <property type="entry name" value="CADHERIN 96CB, ISOFORM D-RELATED"/>
    <property type="match status" value="1"/>
</dbReference>
<evidence type="ECO:0000256" key="6">
    <source>
        <dbReference type="ARBA" id="ARBA00022737"/>
    </source>
</evidence>
<feature type="domain" description="Cadherin" evidence="15">
    <location>
        <begin position="594"/>
        <end position="680"/>
    </location>
</feature>
<evidence type="ECO:0000256" key="7">
    <source>
        <dbReference type="ARBA" id="ARBA00022837"/>
    </source>
</evidence>
<evidence type="ECO:0000256" key="11">
    <source>
        <dbReference type="ARBA" id="ARBA00023180"/>
    </source>
</evidence>
<feature type="domain" description="Cadherin" evidence="15">
    <location>
        <begin position="251"/>
        <end position="358"/>
    </location>
</feature>
<feature type="chain" id="PRO_5019113147" evidence="14">
    <location>
        <begin position="25"/>
        <end position="939"/>
    </location>
</feature>
<dbReference type="FunFam" id="2.60.40.60:FF:000123">
    <property type="entry name" value="Protocadherin beta 4"/>
    <property type="match status" value="1"/>
</dbReference>
<keyword evidence="2" id="KW-1003">Cell membrane</keyword>
<dbReference type="PANTHER" id="PTHR24028">
    <property type="entry name" value="CADHERIN-87A"/>
    <property type="match status" value="1"/>
</dbReference>
<dbReference type="PRINTS" id="PR00205">
    <property type="entry name" value="CADHERIN"/>
</dbReference>
<comment type="subcellular location">
    <subcellularLocation>
        <location evidence="1">Cell membrane</location>
        <topology evidence="1">Single-pass type I membrane protein</topology>
    </subcellularLocation>
</comment>
<dbReference type="Pfam" id="PF00028">
    <property type="entry name" value="Cadherin"/>
    <property type="match status" value="5"/>
</dbReference>
<dbReference type="GO" id="GO:0007156">
    <property type="term" value="P:homophilic cell adhesion via plasma membrane adhesion molecules"/>
    <property type="evidence" value="ECO:0007669"/>
    <property type="project" value="InterPro"/>
</dbReference>
<dbReference type="CDD" id="cd11304">
    <property type="entry name" value="Cadherin_repeat"/>
    <property type="match status" value="6"/>
</dbReference>
<dbReference type="FunFam" id="2.60.40.60:FF:000092">
    <property type="entry name" value="Protocadherin 8"/>
    <property type="match status" value="1"/>
</dbReference>
<dbReference type="SUPFAM" id="SSF49313">
    <property type="entry name" value="Cadherin-like"/>
    <property type="match status" value="5"/>
</dbReference>
<evidence type="ECO:0000256" key="10">
    <source>
        <dbReference type="ARBA" id="ARBA00023136"/>
    </source>
</evidence>
<feature type="domain" description="Cadherin" evidence="15">
    <location>
        <begin position="468"/>
        <end position="572"/>
    </location>
</feature>
<feature type="transmembrane region" description="Helical" evidence="13">
    <location>
        <begin position="695"/>
        <end position="719"/>
    </location>
</feature>
<dbReference type="FunFam" id="2.60.40.60:FF:000002">
    <property type="entry name" value="Protocadherin alpha 2"/>
    <property type="match status" value="1"/>
</dbReference>
<accession>A0A411DYX6</accession>
<proteinExistence type="evidence at transcript level"/>
<keyword evidence="10 13" id="KW-0472">Membrane</keyword>
<dbReference type="Gene3D" id="2.60.40.60">
    <property type="entry name" value="Cadherins"/>
    <property type="match status" value="6"/>
</dbReference>
<evidence type="ECO:0000313" key="16">
    <source>
        <dbReference type="EMBL" id="QBA31102.1"/>
    </source>
</evidence>
<evidence type="ECO:0000256" key="4">
    <source>
        <dbReference type="ARBA" id="ARBA00022723"/>
    </source>
</evidence>
<evidence type="ECO:0000256" key="9">
    <source>
        <dbReference type="ARBA" id="ARBA00022989"/>
    </source>
</evidence>
<evidence type="ECO:0000256" key="3">
    <source>
        <dbReference type="ARBA" id="ARBA00022692"/>
    </source>
</evidence>
<reference evidence="16" key="1">
    <citation type="journal article" date="2019" name="Front. Physiol.">
        <title>In silico Identification and Expression of Protocadherin Gene Family in Octopus vulgaris.</title>
        <authorList>
            <person name="Styfhals R."/>
            <person name="Seuntjens E."/>
            <person name="Simakov O."/>
            <person name="Sanges R."/>
            <person name="Fiorito G."/>
        </authorList>
    </citation>
    <scope>NUCLEOTIDE SEQUENCE</scope>
    <source>
        <strain evidence="16">C36429_g1_i2</strain>
    </source>
</reference>
<keyword evidence="4" id="KW-0479">Metal-binding</keyword>
<keyword evidence="11" id="KW-0325">Glycoprotein</keyword>
<dbReference type="SMART" id="SM00112">
    <property type="entry name" value="CA"/>
    <property type="match status" value="5"/>
</dbReference>
<keyword evidence="6" id="KW-0677">Repeat</keyword>
<evidence type="ECO:0000256" key="14">
    <source>
        <dbReference type="SAM" id="SignalP"/>
    </source>
</evidence>
<dbReference type="InterPro" id="IPR050174">
    <property type="entry name" value="Protocadherin/Cadherin-CA"/>
</dbReference>
<dbReference type="GO" id="GO:0005886">
    <property type="term" value="C:plasma membrane"/>
    <property type="evidence" value="ECO:0007669"/>
    <property type="project" value="UniProtKB-SubCell"/>
</dbReference>
<evidence type="ECO:0000256" key="13">
    <source>
        <dbReference type="SAM" id="Phobius"/>
    </source>
</evidence>
<name>A0A411DYX6_OCTVU</name>
<dbReference type="AlphaFoldDB" id="A0A411DYX6"/>
<evidence type="ECO:0000256" key="1">
    <source>
        <dbReference type="ARBA" id="ARBA00004251"/>
    </source>
</evidence>
<keyword evidence="7 12" id="KW-0106">Calcium</keyword>
<protein>
    <submittedName>
        <fullName evidence="16">Protocadherin</fullName>
    </submittedName>
</protein>
<sequence length="939" mass="105294">MMTLFGIMLIQVFALLHVLHMAECVDFIYYLKESKSPGTYIGDIGVDTNLMDSISLIDRNLIRFSQLEKDISNNSQLFNVSKRGKLYTAQTLDAESLCKYNTECFKMVDIAVRKKKSFIKILEIKVVVEDINDHQPEFFSNQVNLQFSEGDKKGTTRSIPNAIDKDIGLKNSKITYFLSKNKDNLFSLALSKRLDNSYSLGITLETELDREMKDSFMLQVIARDEGSPTKEGILNVNISVSDVNDNSPVFTQNVYNVSVNNQHQIEKPVITVHAVDSDTGKNSKILYHFSSKTSDLVKNHFELDKTTGDIFIKKKMTSRKKLTYKLFIEAQDGGSPPLSSIAMALVNVINQQNNAPTIDVNFSESTGNTATISEDIEVGSFIAYVKVTDNDIGQNGEVTCDLFHEKFQLQNLGKKKYKLTVKNPVDREKKNHIDFTITCKDNGLPSQRTERKFSIQVMDVNDVHPQFTKDTFKFLVFENEEPNFPIGFINATDPDLDSGSELTYSLLNNQGYLLPFEISNFGFISTTQSLDREQQDVYKFKVLVKDNGTPSLNNTANVVVEVIDKNDNAPYFTFPSVDPFNLDVHYHPQGKNDITALRASDRDSHVNSFLRYEILGGNNKQLFTVNPYTGILSFSRTVYQNDAGSYNLKLAVKDNGTPVLSATTTLSLTLTVSNTTARMYTAEDTESDNRIHINLMIIIVVAAVIVSVAIVVSVTTCIIRRNQNDTLIDVNDKFITEMGESEYACQSQYDATFTTAQDVSNDRIFEGTLLKKTSENNWKGLETGVQLQDLTPVTQQPTIFTHSFGNKEGHIDVPSEHVKEMSVLSSYKDTGHNWREGSTEHYEELAGFCPRELAKSQSLEKKILSRKLSRPSNAVITTSSSCHSNVVPKTPCTDVIDLKSFRVGSEVPHITTQSWNLPTGNSFTTYSKPLPAVPKVTHT</sequence>
<dbReference type="InterPro" id="IPR002126">
    <property type="entry name" value="Cadherin-like_dom"/>
</dbReference>
<dbReference type="GO" id="GO:0005509">
    <property type="term" value="F:calcium ion binding"/>
    <property type="evidence" value="ECO:0007669"/>
    <property type="project" value="UniProtKB-UniRule"/>
</dbReference>
<keyword evidence="8" id="KW-0130">Cell adhesion</keyword>
<keyword evidence="5 14" id="KW-0732">Signal</keyword>
<evidence type="ECO:0000259" key="15">
    <source>
        <dbReference type="PROSITE" id="PS50268"/>
    </source>
</evidence>
<dbReference type="InterPro" id="IPR015919">
    <property type="entry name" value="Cadherin-like_sf"/>
</dbReference>
<evidence type="ECO:0000256" key="5">
    <source>
        <dbReference type="ARBA" id="ARBA00022729"/>
    </source>
</evidence>
<dbReference type="FunFam" id="2.60.40.60:FF:000007">
    <property type="entry name" value="Protocadherin alpha 2"/>
    <property type="match status" value="1"/>
</dbReference>
<keyword evidence="9 13" id="KW-1133">Transmembrane helix</keyword>
<dbReference type="PROSITE" id="PS50268">
    <property type="entry name" value="CADHERIN_2"/>
    <property type="match status" value="6"/>
</dbReference>
<dbReference type="EMBL" id="MK216634">
    <property type="protein sequence ID" value="QBA31102.1"/>
    <property type="molecule type" value="mRNA"/>
</dbReference>
<feature type="signal peptide" evidence="14">
    <location>
        <begin position="1"/>
        <end position="24"/>
    </location>
</feature>
<feature type="domain" description="Cadherin" evidence="15">
    <location>
        <begin position="31"/>
        <end position="138"/>
    </location>
</feature>
<keyword evidence="3 13" id="KW-0812">Transmembrane</keyword>
<evidence type="ECO:0000256" key="2">
    <source>
        <dbReference type="ARBA" id="ARBA00022475"/>
    </source>
</evidence>
<dbReference type="InterPro" id="IPR020894">
    <property type="entry name" value="Cadherin_CS"/>
</dbReference>
<organism evidence="16">
    <name type="scientific">Octopus vulgaris</name>
    <name type="common">Common octopus</name>
    <dbReference type="NCBI Taxonomy" id="6645"/>
    <lineage>
        <taxon>Eukaryota</taxon>
        <taxon>Metazoa</taxon>
        <taxon>Spiralia</taxon>
        <taxon>Lophotrochozoa</taxon>
        <taxon>Mollusca</taxon>
        <taxon>Cephalopoda</taxon>
        <taxon>Coleoidea</taxon>
        <taxon>Octopodiformes</taxon>
        <taxon>Octopoda</taxon>
        <taxon>Incirrata</taxon>
        <taxon>Octopodidae</taxon>
        <taxon>Octopus</taxon>
    </lineage>
</organism>
<feature type="domain" description="Cadherin" evidence="15">
    <location>
        <begin position="139"/>
        <end position="250"/>
    </location>
</feature>
<dbReference type="PROSITE" id="PS00232">
    <property type="entry name" value="CADHERIN_1"/>
    <property type="match status" value="2"/>
</dbReference>
<feature type="domain" description="Cadherin" evidence="15">
    <location>
        <begin position="364"/>
        <end position="467"/>
    </location>
</feature>
<evidence type="ECO:0000256" key="12">
    <source>
        <dbReference type="PROSITE-ProRule" id="PRU00043"/>
    </source>
</evidence>
<dbReference type="FunFam" id="2.60.40.60:FF:000004">
    <property type="entry name" value="Protocadherin 1 gamma 2"/>
    <property type="match status" value="1"/>
</dbReference>
<evidence type="ECO:0000256" key="8">
    <source>
        <dbReference type="ARBA" id="ARBA00022889"/>
    </source>
</evidence>